<evidence type="ECO:0000256" key="5">
    <source>
        <dbReference type="ARBA" id="ARBA00022989"/>
    </source>
</evidence>
<evidence type="ECO:0000313" key="10">
    <source>
        <dbReference type="Proteomes" id="UP000824109"/>
    </source>
</evidence>
<name>A0A9D1MDE8_9FIRM</name>
<evidence type="ECO:0000256" key="6">
    <source>
        <dbReference type="ARBA" id="ARBA00023136"/>
    </source>
</evidence>
<dbReference type="GO" id="GO:0005886">
    <property type="term" value="C:plasma membrane"/>
    <property type="evidence" value="ECO:0007669"/>
    <property type="project" value="UniProtKB-SubCell"/>
</dbReference>
<protein>
    <submittedName>
        <fullName evidence="9">DUF421 domain-containing protein</fullName>
    </submittedName>
</protein>
<dbReference type="EMBL" id="DVNB01000102">
    <property type="protein sequence ID" value="HIU58125.1"/>
    <property type="molecule type" value="Genomic_DNA"/>
</dbReference>
<dbReference type="InterPro" id="IPR007353">
    <property type="entry name" value="DUF421"/>
</dbReference>
<dbReference type="InterPro" id="IPR023090">
    <property type="entry name" value="UPF0702_alpha/beta_dom_sf"/>
</dbReference>
<keyword evidence="4 7" id="KW-0812">Transmembrane</keyword>
<dbReference type="Gene3D" id="3.30.240.20">
    <property type="entry name" value="bsu07140 like domains"/>
    <property type="match status" value="2"/>
</dbReference>
<evidence type="ECO:0000313" key="9">
    <source>
        <dbReference type="EMBL" id="HIU58125.1"/>
    </source>
</evidence>
<keyword evidence="5 7" id="KW-1133">Transmembrane helix</keyword>
<evidence type="ECO:0000256" key="7">
    <source>
        <dbReference type="SAM" id="Phobius"/>
    </source>
</evidence>
<comment type="caution">
    <text evidence="9">The sequence shown here is derived from an EMBL/GenBank/DDBJ whole genome shotgun (WGS) entry which is preliminary data.</text>
</comment>
<evidence type="ECO:0000256" key="3">
    <source>
        <dbReference type="ARBA" id="ARBA00022475"/>
    </source>
</evidence>
<feature type="transmembrane region" description="Helical" evidence="7">
    <location>
        <begin position="6"/>
        <end position="23"/>
    </location>
</feature>
<dbReference type="Proteomes" id="UP000824109">
    <property type="component" value="Unassembled WGS sequence"/>
</dbReference>
<accession>A0A9D1MDE8</accession>
<evidence type="ECO:0000256" key="2">
    <source>
        <dbReference type="ARBA" id="ARBA00006448"/>
    </source>
</evidence>
<comment type="subcellular location">
    <subcellularLocation>
        <location evidence="1">Cell membrane</location>
        <topology evidence="1">Multi-pass membrane protein</topology>
    </subcellularLocation>
</comment>
<organism evidence="9 10">
    <name type="scientific">Candidatus Ornithomonoglobus merdipullorum</name>
    <dbReference type="NCBI Taxonomy" id="2840895"/>
    <lineage>
        <taxon>Bacteria</taxon>
        <taxon>Bacillati</taxon>
        <taxon>Bacillota</taxon>
        <taxon>Clostridia</taxon>
        <taxon>Candidatus Ornithomonoglobus</taxon>
    </lineage>
</organism>
<feature type="transmembrane region" description="Helical" evidence="7">
    <location>
        <begin position="35"/>
        <end position="54"/>
    </location>
</feature>
<feature type="transmembrane region" description="Helical" evidence="7">
    <location>
        <begin position="60"/>
        <end position="78"/>
    </location>
</feature>
<feature type="domain" description="YetF C-terminal" evidence="8">
    <location>
        <begin position="79"/>
        <end position="212"/>
    </location>
</feature>
<dbReference type="AlphaFoldDB" id="A0A9D1MDE8"/>
<reference evidence="9" key="1">
    <citation type="submission" date="2020-10" db="EMBL/GenBank/DDBJ databases">
        <authorList>
            <person name="Gilroy R."/>
        </authorList>
    </citation>
    <scope>NUCLEOTIDE SEQUENCE</scope>
    <source>
        <strain evidence="9">USAMLcec3-3695</strain>
    </source>
</reference>
<sequence length="235" mass="25882">MLIIVIRTLILYVAVIFSLRIMGKRQIGELQPSELVVAIMISDLATVPMASVNIPLLSGLVPVLTLIIAEVITSYMSLKSRRMRKFITGEPSVVIYDGVINERELERLRFNINDLIEELRIAGCCDIADVAVAVIETSGKLSVIPRDGARGVTVEDMKLGNVRRGGLPCAVISDGRINKAELERSGKSEKWLLNEIKKYGAKDVGGVFFASVDAEGEIYVQLKGDARAKERRRVI</sequence>
<reference evidence="9" key="2">
    <citation type="journal article" date="2021" name="PeerJ">
        <title>Extensive microbial diversity within the chicken gut microbiome revealed by metagenomics and culture.</title>
        <authorList>
            <person name="Gilroy R."/>
            <person name="Ravi A."/>
            <person name="Getino M."/>
            <person name="Pursley I."/>
            <person name="Horton D.L."/>
            <person name="Alikhan N.F."/>
            <person name="Baker D."/>
            <person name="Gharbi K."/>
            <person name="Hall N."/>
            <person name="Watson M."/>
            <person name="Adriaenssens E.M."/>
            <person name="Foster-Nyarko E."/>
            <person name="Jarju S."/>
            <person name="Secka A."/>
            <person name="Antonio M."/>
            <person name="Oren A."/>
            <person name="Chaudhuri R.R."/>
            <person name="La Ragione R."/>
            <person name="Hildebrand F."/>
            <person name="Pallen M.J."/>
        </authorList>
    </citation>
    <scope>NUCLEOTIDE SEQUENCE</scope>
    <source>
        <strain evidence="9">USAMLcec3-3695</strain>
    </source>
</reference>
<dbReference type="Pfam" id="PF04239">
    <property type="entry name" value="DUF421"/>
    <property type="match status" value="1"/>
</dbReference>
<gene>
    <name evidence="9" type="ORF">IAA61_10000</name>
</gene>
<evidence type="ECO:0000256" key="1">
    <source>
        <dbReference type="ARBA" id="ARBA00004651"/>
    </source>
</evidence>
<dbReference type="PANTHER" id="PTHR34582">
    <property type="entry name" value="UPF0702 TRANSMEMBRANE PROTEIN YCAP"/>
    <property type="match status" value="1"/>
</dbReference>
<dbReference type="PANTHER" id="PTHR34582:SF6">
    <property type="entry name" value="UPF0702 TRANSMEMBRANE PROTEIN YCAP"/>
    <property type="match status" value="1"/>
</dbReference>
<evidence type="ECO:0000256" key="4">
    <source>
        <dbReference type="ARBA" id="ARBA00022692"/>
    </source>
</evidence>
<comment type="similarity">
    <text evidence="2">Belongs to the UPF0702 family.</text>
</comment>
<keyword evidence="3" id="KW-1003">Cell membrane</keyword>
<proteinExistence type="inferred from homology"/>
<evidence type="ECO:0000259" key="8">
    <source>
        <dbReference type="Pfam" id="PF04239"/>
    </source>
</evidence>
<keyword evidence="6 7" id="KW-0472">Membrane</keyword>